<dbReference type="InterPro" id="IPR035906">
    <property type="entry name" value="MetI-like_sf"/>
</dbReference>
<evidence type="ECO:0000313" key="11">
    <source>
        <dbReference type="EMBL" id="MFC7189876.1"/>
    </source>
</evidence>
<evidence type="ECO:0000256" key="2">
    <source>
        <dbReference type="ARBA" id="ARBA00009047"/>
    </source>
</evidence>
<feature type="transmembrane region" description="Helical" evidence="9">
    <location>
        <begin position="14"/>
        <end position="40"/>
    </location>
</feature>
<protein>
    <submittedName>
        <fullName evidence="11">Carbohydrate ABC transporter permease</fullName>
    </submittedName>
</protein>
<evidence type="ECO:0000256" key="6">
    <source>
        <dbReference type="ARBA" id="ARBA00022692"/>
    </source>
</evidence>
<keyword evidence="8 9" id="KW-0472">Membrane</keyword>
<keyword evidence="4" id="KW-1003">Cell membrane</keyword>
<evidence type="ECO:0000256" key="9">
    <source>
        <dbReference type="RuleBase" id="RU363032"/>
    </source>
</evidence>
<evidence type="ECO:0000259" key="10">
    <source>
        <dbReference type="PROSITE" id="PS50928"/>
    </source>
</evidence>
<organism evidence="11 12">
    <name type="scientific">Halocatena marina</name>
    <dbReference type="NCBI Taxonomy" id="2934937"/>
    <lineage>
        <taxon>Archaea</taxon>
        <taxon>Methanobacteriati</taxon>
        <taxon>Methanobacteriota</taxon>
        <taxon>Stenosarchaea group</taxon>
        <taxon>Halobacteria</taxon>
        <taxon>Halobacteriales</taxon>
        <taxon>Natronomonadaceae</taxon>
        <taxon>Halocatena</taxon>
    </lineage>
</organism>
<dbReference type="SUPFAM" id="SSF161098">
    <property type="entry name" value="MetI-like"/>
    <property type="match status" value="1"/>
</dbReference>
<dbReference type="EMBL" id="JBHTAX010000001">
    <property type="protein sequence ID" value="MFC7189876.1"/>
    <property type="molecule type" value="Genomic_DNA"/>
</dbReference>
<dbReference type="Proteomes" id="UP001596417">
    <property type="component" value="Unassembled WGS sequence"/>
</dbReference>
<dbReference type="GO" id="GO:0005886">
    <property type="term" value="C:plasma membrane"/>
    <property type="evidence" value="ECO:0007669"/>
    <property type="project" value="UniProtKB-SubCell"/>
</dbReference>
<dbReference type="InterPro" id="IPR050901">
    <property type="entry name" value="BP-dep_ABC_trans_perm"/>
</dbReference>
<proteinExistence type="inferred from homology"/>
<dbReference type="GeneID" id="76199442"/>
<feature type="transmembrane region" description="Helical" evidence="9">
    <location>
        <begin position="193"/>
        <end position="218"/>
    </location>
</feature>
<keyword evidence="5" id="KW-0762">Sugar transport</keyword>
<comment type="similarity">
    <text evidence="2">Belongs to the binding-protein-dependent transport system permease family. MalFG subfamily.</text>
</comment>
<dbReference type="RefSeq" id="WP_248906176.1">
    <property type="nucleotide sequence ID" value="NZ_CP109979.1"/>
</dbReference>
<dbReference type="InterPro" id="IPR000515">
    <property type="entry name" value="MetI-like"/>
</dbReference>
<evidence type="ECO:0000256" key="1">
    <source>
        <dbReference type="ARBA" id="ARBA00004651"/>
    </source>
</evidence>
<comment type="subcellular location">
    <subcellularLocation>
        <location evidence="1 9">Cell membrane</location>
        <topology evidence="1 9">Multi-pass membrane protein</topology>
    </subcellularLocation>
</comment>
<comment type="caution">
    <text evidence="11">The sequence shown here is derived from an EMBL/GenBank/DDBJ whole genome shotgun (WGS) entry which is preliminary data.</text>
</comment>
<evidence type="ECO:0000256" key="5">
    <source>
        <dbReference type="ARBA" id="ARBA00022597"/>
    </source>
</evidence>
<dbReference type="CDD" id="cd06261">
    <property type="entry name" value="TM_PBP2"/>
    <property type="match status" value="1"/>
</dbReference>
<dbReference type="PROSITE" id="PS50928">
    <property type="entry name" value="ABC_TM1"/>
    <property type="match status" value="1"/>
</dbReference>
<dbReference type="Gene3D" id="1.10.3720.10">
    <property type="entry name" value="MetI-like"/>
    <property type="match status" value="1"/>
</dbReference>
<evidence type="ECO:0000256" key="4">
    <source>
        <dbReference type="ARBA" id="ARBA00022475"/>
    </source>
</evidence>
<evidence type="ECO:0000256" key="7">
    <source>
        <dbReference type="ARBA" id="ARBA00022989"/>
    </source>
</evidence>
<dbReference type="PANTHER" id="PTHR32243">
    <property type="entry name" value="MALTOSE TRANSPORT SYSTEM PERMEASE-RELATED"/>
    <property type="match status" value="1"/>
</dbReference>
<feature type="transmembrane region" description="Helical" evidence="9">
    <location>
        <begin position="148"/>
        <end position="167"/>
    </location>
</feature>
<evidence type="ECO:0000256" key="3">
    <source>
        <dbReference type="ARBA" id="ARBA00022448"/>
    </source>
</evidence>
<keyword evidence="7 9" id="KW-1133">Transmembrane helix</keyword>
<reference evidence="11 12" key="1">
    <citation type="journal article" date="2019" name="Int. J. Syst. Evol. Microbiol.">
        <title>The Global Catalogue of Microorganisms (GCM) 10K type strain sequencing project: providing services to taxonomists for standard genome sequencing and annotation.</title>
        <authorList>
            <consortium name="The Broad Institute Genomics Platform"/>
            <consortium name="The Broad Institute Genome Sequencing Center for Infectious Disease"/>
            <person name="Wu L."/>
            <person name="Ma J."/>
        </authorList>
    </citation>
    <scope>NUCLEOTIDE SEQUENCE [LARGE SCALE GENOMIC DNA]</scope>
    <source>
        <strain evidence="11 12">RDMS1</strain>
    </source>
</reference>
<feature type="domain" description="ABC transmembrane type-1" evidence="10">
    <location>
        <begin position="80"/>
        <end position="271"/>
    </location>
</feature>
<feature type="transmembrane region" description="Helical" evidence="9">
    <location>
        <begin position="250"/>
        <end position="271"/>
    </location>
</feature>
<evidence type="ECO:0000313" key="12">
    <source>
        <dbReference type="Proteomes" id="UP001596417"/>
    </source>
</evidence>
<gene>
    <name evidence="11" type="ORF">ACFQL7_08410</name>
</gene>
<keyword evidence="3 9" id="KW-0813">Transport</keyword>
<keyword evidence="6 9" id="KW-0812">Transmembrane</keyword>
<dbReference type="Pfam" id="PF00528">
    <property type="entry name" value="BPD_transp_1"/>
    <property type="match status" value="1"/>
</dbReference>
<keyword evidence="12" id="KW-1185">Reference proteome</keyword>
<dbReference type="AlphaFoldDB" id="A0ABD5YKY8"/>
<dbReference type="PANTHER" id="PTHR32243:SF50">
    <property type="entry name" value="MALTOSE_MALTODEXTRIN TRANSPORT SYSTEM PERMEASE PROTEIN MALG"/>
    <property type="match status" value="1"/>
</dbReference>
<feature type="transmembrane region" description="Helical" evidence="9">
    <location>
        <begin position="117"/>
        <end position="136"/>
    </location>
</feature>
<name>A0ABD5YKY8_9EURY</name>
<accession>A0ABD5YKY8</accession>
<sequence length="286" mass="32045">MSVQHRIDSISRTLSVYTVVTYAIYVLAGVFFLFPVLWVLSMSLRIDGSVISYPVQFIPQEITLDPYAEVLQDSSMVTWILNSVKIAVLEVIGIIIVTLPAAYAFSRFDFRGKKPLLFSVLLFQMISPVVIVIPLYNLMNQLQLLDTHLGLILLYIGLQVPFSIWLLKSYFDTIPDGLDEAARVDGCNRLQTLLYVLLPSMAPGIAVVAIFNFVFAWAEFVMAFTVLDSNRLYTVSIGLFSFQGQYSTDWRVISAASIIAMLPLLVMFIALQRYFVKGLVEGAVKG</sequence>
<feature type="transmembrane region" description="Helical" evidence="9">
    <location>
        <begin position="86"/>
        <end position="105"/>
    </location>
</feature>
<evidence type="ECO:0000256" key="8">
    <source>
        <dbReference type="ARBA" id="ARBA00023136"/>
    </source>
</evidence>